<evidence type="ECO:0000313" key="7">
    <source>
        <dbReference type="EMBL" id="TPE60518.1"/>
    </source>
</evidence>
<feature type="signal peptide" evidence="5">
    <location>
        <begin position="1"/>
        <end position="21"/>
    </location>
</feature>
<evidence type="ECO:0000256" key="5">
    <source>
        <dbReference type="SAM" id="SignalP"/>
    </source>
</evidence>
<evidence type="ECO:0000256" key="4">
    <source>
        <dbReference type="ARBA" id="ARBA00023288"/>
    </source>
</evidence>
<proteinExistence type="predicted"/>
<sequence length="105" mass="11654">MNRFLLLAPVLILAACAPKSAPNSLDGRMMGTFNWMCSGNVPATVVFHEDQKLADLSIKGETIQLHRQPTTRGWIYQFGSTQISGSENRMQISSQQFGNHDCRAN</sequence>
<keyword evidence="1 5" id="KW-0732">Signal</keyword>
<reference evidence="7 8" key="1">
    <citation type="submission" date="2019-06" db="EMBL/GenBank/DDBJ databases">
        <authorList>
            <person name="Lee I."/>
            <person name="Jang G.I."/>
            <person name="Hwang C.Y."/>
        </authorList>
    </citation>
    <scope>NUCLEOTIDE SEQUENCE [LARGE SCALE GENOMIC DNA]</scope>
    <source>
        <strain evidence="7 8">PAMC 28131</strain>
    </source>
</reference>
<evidence type="ECO:0000259" key="6">
    <source>
        <dbReference type="Pfam" id="PF09864"/>
    </source>
</evidence>
<keyword evidence="4" id="KW-0449">Lipoprotein</keyword>
<gene>
    <name evidence="7" type="ORF">FJQ54_10980</name>
</gene>
<name>A0A501XIM7_9SPHN</name>
<dbReference type="InterPro" id="IPR018660">
    <property type="entry name" value="MliC"/>
</dbReference>
<accession>A0A501XIM7</accession>
<dbReference type="Pfam" id="PF09864">
    <property type="entry name" value="MliC"/>
    <property type="match status" value="1"/>
</dbReference>
<keyword evidence="2" id="KW-0472">Membrane</keyword>
<keyword evidence="3" id="KW-0564">Palmitate</keyword>
<dbReference type="AlphaFoldDB" id="A0A501XIM7"/>
<dbReference type="InterPro" id="IPR036328">
    <property type="entry name" value="MliC_sf"/>
</dbReference>
<evidence type="ECO:0000256" key="3">
    <source>
        <dbReference type="ARBA" id="ARBA00023139"/>
    </source>
</evidence>
<feature type="chain" id="PRO_5021427093" evidence="5">
    <location>
        <begin position="22"/>
        <end position="105"/>
    </location>
</feature>
<feature type="domain" description="C-type lysozyme inhibitor" evidence="6">
    <location>
        <begin position="35"/>
        <end position="77"/>
    </location>
</feature>
<protein>
    <submittedName>
        <fullName evidence="7">Lysozyme inhibitor</fullName>
    </submittedName>
</protein>
<comment type="caution">
    <text evidence="7">The sequence shown here is derived from an EMBL/GenBank/DDBJ whole genome shotgun (WGS) entry which is preliminary data.</text>
</comment>
<organism evidence="7 8">
    <name type="scientific">Sandaracinobacter neustonicus</name>
    <dbReference type="NCBI Taxonomy" id="1715348"/>
    <lineage>
        <taxon>Bacteria</taxon>
        <taxon>Pseudomonadati</taxon>
        <taxon>Pseudomonadota</taxon>
        <taxon>Alphaproteobacteria</taxon>
        <taxon>Sphingomonadales</taxon>
        <taxon>Sphingosinicellaceae</taxon>
        <taxon>Sandaracinobacter</taxon>
    </lineage>
</organism>
<evidence type="ECO:0000256" key="1">
    <source>
        <dbReference type="ARBA" id="ARBA00022729"/>
    </source>
</evidence>
<dbReference type="Proteomes" id="UP000319897">
    <property type="component" value="Unassembled WGS sequence"/>
</dbReference>
<dbReference type="SUPFAM" id="SSF141488">
    <property type="entry name" value="YdhA-like"/>
    <property type="match status" value="1"/>
</dbReference>
<evidence type="ECO:0000313" key="8">
    <source>
        <dbReference type="Proteomes" id="UP000319897"/>
    </source>
</evidence>
<dbReference type="EMBL" id="VFSU01000026">
    <property type="protein sequence ID" value="TPE60518.1"/>
    <property type="molecule type" value="Genomic_DNA"/>
</dbReference>
<keyword evidence="8" id="KW-1185">Reference proteome</keyword>
<evidence type="ECO:0000256" key="2">
    <source>
        <dbReference type="ARBA" id="ARBA00023136"/>
    </source>
</evidence>
<dbReference type="PROSITE" id="PS51257">
    <property type="entry name" value="PROKAR_LIPOPROTEIN"/>
    <property type="match status" value="1"/>
</dbReference>
<dbReference type="RefSeq" id="WP_140928454.1">
    <property type="nucleotide sequence ID" value="NZ_VFSU01000026.1"/>
</dbReference>